<dbReference type="KEGG" id="hmn:HM131_01585"/>
<dbReference type="InterPro" id="IPR051548">
    <property type="entry name" value="Grx-like_ET"/>
</dbReference>
<dbReference type="Pfam" id="PF00462">
    <property type="entry name" value="Glutaredoxin"/>
    <property type="match status" value="1"/>
</dbReference>
<organism evidence="2 3">
    <name type="scientific">Halobacillus mangrovi</name>
    <dbReference type="NCBI Taxonomy" id="402384"/>
    <lineage>
        <taxon>Bacteria</taxon>
        <taxon>Bacillati</taxon>
        <taxon>Bacillota</taxon>
        <taxon>Bacilli</taxon>
        <taxon>Bacillales</taxon>
        <taxon>Bacillaceae</taxon>
        <taxon>Halobacillus</taxon>
    </lineage>
</organism>
<dbReference type="GO" id="GO:0045454">
    <property type="term" value="P:cell redox homeostasis"/>
    <property type="evidence" value="ECO:0007669"/>
    <property type="project" value="TreeGrafter"/>
</dbReference>
<dbReference type="AlphaFoldDB" id="A0A1W5ZQM6"/>
<protein>
    <submittedName>
        <fullName evidence="2">NrdH-redoxin</fullName>
    </submittedName>
</protein>
<dbReference type="OrthoDB" id="9795531at2"/>
<reference evidence="2 3" key="1">
    <citation type="submission" date="2017-04" db="EMBL/GenBank/DDBJ databases">
        <title>The whole genome sequencing and assembly of Halobacillus mangrovi strain.</title>
        <authorList>
            <person name="Lee S.-J."/>
            <person name="Park M.-K."/>
            <person name="Kim J.-Y."/>
            <person name="Lee Y.-J."/>
            <person name="Yi H."/>
            <person name="Bahn Y.-S."/>
            <person name="Kim J.F."/>
            <person name="Lee D.-W."/>
        </authorList>
    </citation>
    <scope>NUCLEOTIDE SEQUENCE [LARGE SCALE GENOMIC DNA]</scope>
    <source>
        <strain evidence="2 3">KTB 131</strain>
    </source>
</reference>
<evidence type="ECO:0000259" key="1">
    <source>
        <dbReference type="Pfam" id="PF00462"/>
    </source>
</evidence>
<dbReference type="InterPro" id="IPR011767">
    <property type="entry name" value="GLR_AS"/>
</dbReference>
<evidence type="ECO:0000313" key="2">
    <source>
        <dbReference type="EMBL" id="ARI75594.1"/>
    </source>
</evidence>
<dbReference type="InterPro" id="IPR036249">
    <property type="entry name" value="Thioredoxin-like_sf"/>
</dbReference>
<dbReference type="EMBL" id="CP020772">
    <property type="protein sequence ID" value="ARI75594.1"/>
    <property type="molecule type" value="Genomic_DNA"/>
</dbReference>
<dbReference type="Gene3D" id="3.40.30.10">
    <property type="entry name" value="Glutaredoxin"/>
    <property type="match status" value="1"/>
</dbReference>
<dbReference type="Proteomes" id="UP000192527">
    <property type="component" value="Chromosome"/>
</dbReference>
<dbReference type="InterPro" id="IPR002109">
    <property type="entry name" value="Glutaredoxin"/>
</dbReference>
<dbReference type="RefSeq" id="WP_085027276.1">
    <property type="nucleotide sequence ID" value="NZ_CP020772.1"/>
</dbReference>
<keyword evidence="3" id="KW-1185">Reference proteome</keyword>
<gene>
    <name evidence="2" type="ORF">HM131_01585</name>
</gene>
<dbReference type="PROSITE" id="PS00195">
    <property type="entry name" value="GLUTAREDOXIN_1"/>
    <property type="match status" value="1"/>
</dbReference>
<dbReference type="PANTHER" id="PTHR34386">
    <property type="entry name" value="GLUTAREDOXIN"/>
    <property type="match status" value="1"/>
</dbReference>
<sequence length="78" mass="8929">MKTITVYTTTQCPYCVMVKNFLTDQNIPFKEVNVEINPEIMNQLVQKTGQFGVPQTEVDGQWIVGFDPKSMMTALERI</sequence>
<feature type="domain" description="Glutaredoxin" evidence="1">
    <location>
        <begin position="4"/>
        <end position="63"/>
    </location>
</feature>
<accession>A0A1W5ZQM6</accession>
<evidence type="ECO:0000313" key="3">
    <source>
        <dbReference type="Proteomes" id="UP000192527"/>
    </source>
</evidence>
<name>A0A1W5ZQM6_9BACI</name>
<dbReference type="SUPFAM" id="SSF52833">
    <property type="entry name" value="Thioredoxin-like"/>
    <property type="match status" value="1"/>
</dbReference>
<dbReference type="PANTHER" id="PTHR34386:SF1">
    <property type="entry name" value="GLUTAREDOXIN-LIKE PROTEIN NRDH"/>
    <property type="match status" value="1"/>
</dbReference>
<dbReference type="STRING" id="402384.HM131_01585"/>
<proteinExistence type="predicted"/>
<dbReference type="GO" id="GO:0009055">
    <property type="term" value="F:electron transfer activity"/>
    <property type="evidence" value="ECO:0007669"/>
    <property type="project" value="TreeGrafter"/>
</dbReference>
<dbReference type="PROSITE" id="PS51354">
    <property type="entry name" value="GLUTAREDOXIN_2"/>
    <property type="match status" value="1"/>
</dbReference>
<dbReference type="CDD" id="cd02976">
    <property type="entry name" value="NrdH"/>
    <property type="match status" value="1"/>
</dbReference>